<dbReference type="Gene3D" id="3.90.550.10">
    <property type="entry name" value="Spore Coat Polysaccharide Biosynthesis Protein SpsA, Chain A"/>
    <property type="match status" value="1"/>
</dbReference>
<dbReference type="Proteomes" id="UP000664132">
    <property type="component" value="Unassembled WGS sequence"/>
</dbReference>
<evidence type="ECO:0000313" key="2">
    <source>
        <dbReference type="EMBL" id="KAG4413035.1"/>
    </source>
</evidence>
<feature type="transmembrane region" description="Helical" evidence="1">
    <location>
        <begin position="12"/>
        <end position="32"/>
    </location>
</feature>
<organism evidence="2 3">
    <name type="scientific">Cadophora malorum</name>
    <dbReference type="NCBI Taxonomy" id="108018"/>
    <lineage>
        <taxon>Eukaryota</taxon>
        <taxon>Fungi</taxon>
        <taxon>Dikarya</taxon>
        <taxon>Ascomycota</taxon>
        <taxon>Pezizomycotina</taxon>
        <taxon>Leotiomycetes</taxon>
        <taxon>Helotiales</taxon>
        <taxon>Ploettnerulaceae</taxon>
        <taxon>Cadophora</taxon>
    </lineage>
</organism>
<dbReference type="InterPro" id="IPR029044">
    <property type="entry name" value="Nucleotide-diphossugar_trans"/>
</dbReference>
<keyword evidence="3" id="KW-1185">Reference proteome</keyword>
<dbReference type="SUPFAM" id="SSF53448">
    <property type="entry name" value="Nucleotide-diphospho-sugar transferases"/>
    <property type="match status" value="1"/>
</dbReference>
<evidence type="ECO:0008006" key="4">
    <source>
        <dbReference type="Google" id="ProtNLM"/>
    </source>
</evidence>
<protein>
    <recommendedName>
        <fullName evidence="4">Glycosyltransferase family 8 protein</fullName>
    </recommendedName>
</protein>
<dbReference type="AlphaFoldDB" id="A0A8H7W0Y2"/>
<keyword evidence="1" id="KW-1133">Transmembrane helix</keyword>
<reference evidence="2" key="1">
    <citation type="submission" date="2021-02" db="EMBL/GenBank/DDBJ databases">
        <title>Genome sequence Cadophora malorum strain M34.</title>
        <authorList>
            <person name="Stefanovic E."/>
            <person name="Vu D."/>
            <person name="Scully C."/>
            <person name="Dijksterhuis J."/>
            <person name="Roader J."/>
            <person name="Houbraken J."/>
        </authorList>
    </citation>
    <scope>NUCLEOTIDE SEQUENCE</scope>
    <source>
        <strain evidence="2">M34</strain>
    </source>
</reference>
<gene>
    <name evidence="2" type="ORF">IFR04_013843</name>
</gene>
<keyword evidence="1" id="KW-0472">Membrane</keyword>
<proteinExistence type="predicted"/>
<accession>A0A8H7W0Y2</accession>
<keyword evidence="1" id="KW-0812">Transmembrane</keyword>
<dbReference type="OrthoDB" id="2014201at2759"/>
<dbReference type="InterPro" id="IPR050587">
    <property type="entry name" value="GNT1/Glycosyltrans_8"/>
</dbReference>
<comment type="caution">
    <text evidence="2">The sequence shown here is derived from an EMBL/GenBank/DDBJ whole genome shotgun (WGS) entry which is preliminary data.</text>
</comment>
<name>A0A8H7W0Y2_9HELO</name>
<dbReference type="PANTHER" id="PTHR11183">
    <property type="entry name" value="GLYCOGENIN SUBFAMILY MEMBER"/>
    <property type="match status" value="1"/>
</dbReference>
<evidence type="ECO:0000313" key="3">
    <source>
        <dbReference type="Proteomes" id="UP000664132"/>
    </source>
</evidence>
<evidence type="ECO:0000256" key="1">
    <source>
        <dbReference type="SAM" id="Phobius"/>
    </source>
</evidence>
<dbReference type="EMBL" id="JAFJYH010000337">
    <property type="protein sequence ID" value="KAG4413035.1"/>
    <property type="molecule type" value="Genomic_DNA"/>
</dbReference>
<sequence length="338" mass="39044">MRWSPGNRRAQLTYVLLICITAIYYLHLTWLAPGPVKFDPSYGHLRQTTNSSKVAIATFLCENYVGDENAVDNYFIGARTLHYQLKIAAQTKMLREDIPFLAVVTKAVNQEKKDRLEKDGVTVVVVDDVKLPWWVKTGVKKWKDQFTKLRIFEMVEYERILFIDSDTLITRPIDGIFSSPLIQHPSITLSNLTRQIKNDEALLPAHYLFAARPDNTLAGERDHTYPPNSTRTDVSAGFWLAAPSHAMFTYLMSVMQHWKRFDPFTMEQSLLNYAFRRKGPMPWGELDPIWSATWPNQADWEAGVVSLHEKWWIVGPEDLREKWRAAKGEMEAYFEKGG</sequence>